<sequence>MGLVLKLAILIYCIRHVMNTARPGQTAAIYAGSFLVVGLVLAVIDGFSALVGMSLGITLVYDLLTGFIFFWLIDRYHGNSLAFYTIIILGIAASLGIKFLIVFGLQS</sequence>
<proteinExistence type="predicted"/>
<feature type="transmembrane region" description="Helical" evidence="1">
    <location>
        <begin position="27"/>
        <end position="44"/>
    </location>
</feature>
<keyword evidence="1" id="KW-1133">Transmembrane helix</keyword>
<comment type="caution">
    <text evidence="2">The sequence shown here is derived from an EMBL/GenBank/DDBJ whole genome shotgun (WGS) entry which is preliminary data.</text>
</comment>
<reference evidence="2" key="1">
    <citation type="submission" date="2023-09" db="EMBL/GenBank/DDBJ databases">
        <title>Marinobacter sediminicola sp. nov. and Marinobacter maritimum sp. nov., isolated from marine sediment.</title>
        <authorList>
            <person name="An J."/>
        </authorList>
    </citation>
    <scope>NUCLEOTIDE SEQUENCE</scope>
    <source>
        <strain evidence="2">F60267</strain>
    </source>
</reference>
<dbReference type="RefSeq" id="WP_310966401.1">
    <property type="nucleotide sequence ID" value="NZ_JAVMBO010000017.1"/>
</dbReference>
<evidence type="ECO:0000313" key="3">
    <source>
        <dbReference type="Proteomes" id="UP001267407"/>
    </source>
</evidence>
<keyword evidence="3" id="KW-1185">Reference proteome</keyword>
<feature type="transmembrane region" description="Helical" evidence="1">
    <location>
        <begin position="81"/>
        <end position="105"/>
    </location>
</feature>
<accession>A0ABU2HJN8</accession>
<evidence type="ECO:0000313" key="2">
    <source>
        <dbReference type="EMBL" id="MDS1310786.1"/>
    </source>
</evidence>
<feature type="transmembrane region" description="Helical" evidence="1">
    <location>
        <begin position="50"/>
        <end position="72"/>
    </location>
</feature>
<evidence type="ECO:0000256" key="1">
    <source>
        <dbReference type="SAM" id="Phobius"/>
    </source>
</evidence>
<dbReference type="EMBL" id="JAVMBO010000017">
    <property type="protein sequence ID" value="MDS1310786.1"/>
    <property type="molecule type" value="Genomic_DNA"/>
</dbReference>
<keyword evidence="1" id="KW-0472">Membrane</keyword>
<gene>
    <name evidence="2" type="ORF">RKA07_11865</name>
</gene>
<dbReference type="Proteomes" id="UP001267407">
    <property type="component" value="Unassembled WGS sequence"/>
</dbReference>
<protein>
    <submittedName>
        <fullName evidence="2">Uncharacterized protein</fullName>
    </submittedName>
</protein>
<name>A0ABU2HJN8_9GAMM</name>
<keyword evidence="1" id="KW-0812">Transmembrane</keyword>
<organism evidence="2 3">
    <name type="scientific">Marinobacter xiaoshiensis</name>
    <dbReference type="NCBI Taxonomy" id="3073652"/>
    <lineage>
        <taxon>Bacteria</taxon>
        <taxon>Pseudomonadati</taxon>
        <taxon>Pseudomonadota</taxon>
        <taxon>Gammaproteobacteria</taxon>
        <taxon>Pseudomonadales</taxon>
        <taxon>Marinobacteraceae</taxon>
        <taxon>Marinobacter</taxon>
    </lineage>
</organism>